<evidence type="ECO:0000256" key="1">
    <source>
        <dbReference type="SAM" id="Coils"/>
    </source>
</evidence>
<keyword evidence="1" id="KW-0175">Coiled coil</keyword>
<comment type="caution">
    <text evidence="2">The sequence shown here is derived from an EMBL/GenBank/DDBJ whole genome shotgun (WGS) entry which is preliminary data.</text>
</comment>
<dbReference type="EMBL" id="LAZR01036350">
    <property type="protein sequence ID" value="KKL25080.1"/>
    <property type="molecule type" value="Genomic_DNA"/>
</dbReference>
<organism evidence="2">
    <name type="scientific">marine sediment metagenome</name>
    <dbReference type="NCBI Taxonomy" id="412755"/>
    <lineage>
        <taxon>unclassified sequences</taxon>
        <taxon>metagenomes</taxon>
        <taxon>ecological metagenomes</taxon>
    </lineage>
</organism>
<gene>
    <name evidence="2" type="ORF">LCGC14_2408920</name>
</gene>
<sequence length="157" mass="18003">MASADLILGSVILPRSESPEAISRLAEFDWFHNLETKSDTVTPEIDDLLLKAQKLYQSIDEVVKGLQIPPRVGILEILFKGTVIKKTSYELNEIENMIEDLEEKSLSILKQPKKLLDEYAETERSLEEYTVLKETIEVVRKLNVNLNNLGLTKYFYT</sequence>
<feature type="coiled-coil region" evidence="1">
    <location>
        <begin position="84"/>
        <end position="111"/>
    </location>
</feature>
<evidence type="ECO:0000313" key="2">
    <source>
        <dbReference type="EMBL" id="KKL25080.1"/>
    </source>
</evidence>
<proteinExistence type="predicted"/>
<accession>A0A0F9BT56</accession>
<dbReference type="AlphaFoldDB" id="A0A0F9BT56"/>
<reference evidence="2" key="1">
    <citation type="journal article" date="2015" name="Nature">
        <title>Complex archaea that bridge the gap between prokaryotes and eukaryotes.</title>
        <authorList>
            <person name="Spang A."/>
            <person name="Saw J.H."/>
            <person name="Jorgensen S.L."/>
            <person name="Zaremba-Niedzwiedzka K."/>
            <person name="Martijn J."/>
            <person name="Lind A.E."/>
            <person name="van Eijk R."/>
            <person name="Schleper C."/>
            <person name="Guy L."/>
            <person name="Ettema T.J."/>
        </authorList>
    </citation>
    <scope>NUCLEOTIDE SEQUENCE</scope>
</reference>
<name>A0A0F9BT56_9ZZZZ</name>
<protein>
    <submittedName>
        <fullName evidence="2">Uncharacterized protein</fullName>
    </submittedName>
</protein>
<feature type="non-terminal residue" evidence="2">
    <location>
        <position position="157"/>
    </location>
</feature>